<protein>
    <submittedName>
        <fullName evidence="2">Uncharacterized protein</fullName>
    </submittedName>
</protein>
<keyword evidence="3" id="KW-1185">Reference proteome</keyword>
<dbReference type="RefSeq" id="WP_217065345.1">
    <property type="nucleotide sequence ID" value="NZ_JAHQCS010000073.1"/>
</dbReference>
<evidence type="ECO:0000256" key="1">
    <source>
        <dbReference type="SAM" id="SignalP"/>
    </source>
</evidence>
<sequence>MEKRFLFFIVILLLFQPGCQAESSFTNTSQEIPLPVYEKLEKYPLSIEFIESKITDMEITLQFKLSHLDETPLLLNDYDIHWPSFVFDQNDVPYQIKSVEKLTDDPNTLPYEGYIEIVLNPGTHQKEKQHFLQLPLYITPSLYRHGYPFSLTDERMDNINTGDIILKDVTIDGNVLTFTMEDQHPEAGKRIQYSFKHLIDGLEVYPLFTRFDAKTLTVELEFSTSLSTPSDIIIHRTTVDLPEWRFSFIIPIE</sequence>
<feature type="chain" id="PRO_5047094737" evidence="1">
    <location>
        <begin position="22"/>
        <end position="253"/>
    </location>
</feature>
<reference evidence="2 3" key="1">
    <citation type="submission" date="2021-06" db="EMBL/GenBank/DDBJ databases">
        <title>Bacillus sp. RD4P76, an endophyte from a halophyte.</title>
        <authorList>
            <person name="Sun J.-Q."/>
        </authorList>
    </citation>
    <scope>NUCLEOTIDE SEQUENCE [LARGE SCALE GENOMIC DNA]</scope>
    <source>
        <strain evidence="2 3">CGMCC 1.15917</strain>
    </source>
</reference>
<gene>
    <name evidence="2" type="ORF">KS419_06870</name>
</gene>
<evidence type="ECO:0000313" key="3">
    <source>
        <dbReference type="Proteomes" id="UP000784880"/>
    </source>
</evidence>
<dbReference type="Proteomes" id="UP000784880">
    <property type="component" value="Unassembled WGS sequence"/>
</dbReference>
<name>A0ABS6JCS3_9BACI</name>
<organism evidence="2 3">
    <name type="scientific">Evansella tamaricis</name>
    <dbReference type="NCBI Taxonomy" id="2069301"/>
    <lineage>
        <taxon>Bacteria</taxon>
        <taxon>Bacillati</taxon>
        <taxon>Bacillota</taxon>
        <taxon>Bacilli</taxon>
        <taxon>Bacillales</taxon>
        <taxon>Bacillaceae</taxon>
        <taxon>Evansella</taxon>
    </lineage>
</organism>
<comment type="caution">
    <text evidence="2">The sequence shown here is derived from an EMBL/GenBank/DDBJ whole genome shotgun (WGS) entry which is preliminary data.</text>
</comment>
<dbReference type="EMBL" id="JAHQCS010000073">
    <property type="protein sequence ID" value="MBU9711451.1"/>
    <property type="molecule type" value="Genomic_DNA"/>
</dbReference>
<feature type="signal peptide" evidence="1">
    <location>
        <begin position="1"/>
        <end position="21"/>
    </location>
</feature>
<evidence type="ECO:0000313" key="2">
    <source>
        <dbReference type="EMBL" id="MBU9711451.1"/>
    </source>
</evidence>
<keyword evidence="1" id="KW-0732">Signal</keyword>
<accession>A0ABS6JCS3</accession>
<proteinExistence type="predicted"/>